<evidence type="ECO:0000313" key="1">
    <source>
        <dbReference type="EMBL" id="MBC8757116.1"/>
    </source>
</evidence>
<dbReference type="RefSeq" id="WP_187564160.1">
    <property type="nucleotide sequence ID" value="NZ_JACGWS010000017.1"/>
</dbReference>
<name>A0ABR7QFF9_9FLAO</name>
<reference evidence="1 2" key="1">
    <citation type="submission" date="2020-07" db="EMBL/GenBank/DDBJ databases">
        <title>Description of Kordia aestuariivivens sp. nov., isolated from a tidal flat.</title>
        <authorList>
            <person name="Park S."/>
            <person name="Yoon J.-H."/>
        </authorList>
    </citation>
    <scope>NUCLEOTIDE SEQUENCE [LARGE SCALE GENOMIC DNA]</scope>
    <source>
        <strain evidence="1 2">YSTF-M3</strain>
    </source>
</reference>
<organism evidence="1 2">
    <name type="scientific">Kordia aestuariivivens</name>
    <dbReference type="NCBI Taxonomy" id="2759037"/>
    <lineage>
        <taxon>Bacteria</taxon>
        <taxon>Pseudomonadati</taxon>
        <taxon>Bacteroidota</taxon>
        <taxon>Flavobacteriia</taxon>
        <taxon>Flavobacteriales</taxon>
        <taxon>Flavobacteriaceae</taxon>
        <taxon>Kordia</taxon>
    </lineage>
</organism>
<proteinExistence type="predicted"/>
<sequence length="240" mass="28273">MNIFSKLFGGSNNSKNQVHKHYVLYDSKNVYYLKKMQKTIVFFPDRINTNALSEAQTKHIFTKKFRSLFEFWNYITKSKKWYLEYQANSIEHIGNYIEILAPLIVNSTNELRRKMEFSDIDIYSIAAWDDLLFRYKEKSELVFKESQKLKTFCANCGKERMGFSQRYPKSICHECSPKITDNTGRSVEFFNSPIEGYGCQGYYSGTNQQEKYESDICFIQAKEFIAEEARFGGIVIYLKE</sequence>
<evidence type="ECO:0000313" key="2">
    <source>
        <dbReference type="Proteomes" id="UP000619238"/>
    </source>
</evidence>
<dbReference type="Proteomes" id="UP000619238">
    <property type="component" value="Unassembled WGS sequence"/>
</dbReference>
<dbReference type="EMBL" id="JACGWS010000017">
    <property type="protein sequence ID" value="MBC8757116.1"/>
    <property type="molecule type" value="Genomic_DNA"/>
</dbReference>
<gene>
    <name evidence="1" type="ORF">H2O64_20755</name>
</gene>
<protein>
    <submittedName>
        <fullName evidence="1">Uncharacterized protein</fullName>
    </submittedName>
</protein>
<accession>A0ABR7QFF9</accession>
<comment type="caution">
    <text evidence="1">The sequence shown here is derived from an EMBL/GenBank/DDBJ whole genome shotgun (WGS) entry which is preliminary data.</text>
</comment>
<keyword evidence="2" id="KW-1185">Reference proteome</keyword>